<keyword evidence="3" id="KW-1185">Reference proteome</keyword>
<comment type="caution">
    <text evidence="2">The sequence shown here is derived from an EMBL/GenBank/DDBJ whole genome shotgun (WGS) entry which is preliminary data.</text>
</comment>
<proteinExistence type="predicted"/>
<dbReference type="AlphaFoldDB" id="A0A7K3WSN1"/>
<keyword evidence="1" id="KW-0812">Transmembrane</keyword>
<reference evidence="2 3" key="1">
    <citation type="submission" date="2020-02" db="EMBL/GenBank/DDBJ databases">
        <title>Out from the shadows clarifying the taxonomy of the family Cryomorphaceae and related taxa by utilizing the GTDB taxonomic framework.</title>
        <authorList>
            <person name="Bowman J.P."/>
        </authorList>
    </citation>
    <scope>NUCLEOTIDE SEQUENCE [LARGE SCALE GENOMIC DNA]</scope>
    <source>
        <strain evidence="2 3">QSSC 1-22</strain>
    </source>
</reference>
<dbReference type="EMBL" id="JAAGVY010000019">
    <property type="protein sequence ID" value="NEN24071.1"/>
    <property type="molecule type" value="Genomic_DNA"/>
</dbReference>
<evidence type="ECO:0000256" key="1">
    <source>
        <dbReference type="SAM" id="Phobius"/>
    </source>
</evidence>
<protein>
    <submittedName>
        <fullName evidence="2">Uncharacterized protein</fullName>
    </submittedName>
</protein>
<evidence type="ECO:0000313" key="3">
    <source>
        <dbReference type="Proteomes" id="UP000486602"/>
    </source>
</evidence>
<feature type="transmembrane region" description="Helical" evidence="1">
    <location>
        <begin position="94"/>
        <end position="117"/>
    </location>
</feature>
<feature type="transmembrane region" description="Helical" evidence="1">
    <location>
        <begin position="66"/>
        <end position="88"/>
    </location>
</feature>
<accession>A0A7K3WSN1</accession>
<sequence length="126" mass="13620">MIGVSAIATSLIAIAFIILGIFMSGYVADISGKYFFIAGSVLVFVSVFFTIGLFSLKNQKPKGRIWVILASIGLIVILGLSAIQILTASPGWKLTFLTIFVSVLAIAPFVGLITYLWRFQNSKKPS</sequence>
<gene>
    <name evidence="2" type="ORF">G3O08_11225</name>
</gene>
<evidence type="ECO:0000313" key="2">
    <source>
        <dbReference type="EMBL" id="NEN24071.1"/>
    </source>
</evidence>
<dbReference type="Proteomes" id="UP000486602">
    <property type="component" value="Unassembled WGS sequence"/>
</dbReference>
<keyword evidence="1" id="KW-0472">Membrane</keyword>
<dbReference type="RefSeq" id="WP_163285467.1">
    <property type="nucleotide sequence ID" value="NZ_JAAGVY010000019.1"/>
</dbReference>
<name>A0A7K3WSN1_9FLAO</name>
<organism evidence="2 3">
    <name type="scientific">Cryomorpha ignava</name>
    <dbReference type="NCBI Taxonomy" id="101383"/>
    <lineage>
        <taxon>Bacteria</taxon>
        <taxon>Pseudomonadati</taxon>
        <taxon>Bacteroidota</taxon>
        <taxon>Flavobacteriia</taxon>
        <taxon>Flavobacteriales</taxon>
        <taxon>Cryomorphaceae</taxon>
        <taxon>Cryomorpha</taxon>
    </lineage>
</organism>
<keyword evidence="1" id="KW-1133">Transmembrane helix</keyword>
<feature type="transmembrane region" description="Helical" evidence="1">
    <location>
        <begin position="34"/>
        <end position="54"/>
    </location>
</feature>
<feature type="transmembrane region" description="Helical" evidence="1">
    <location>
        <begin position="7"/>
        <end position="28"/>
    </location>
</feature>